<organism evidence="7 8">
    <name type="scientific">Ananas comosus</name>
    <name type="common">Pineapple</name>
    <name type="synonym">Ananas ananas</name>
    <dbReference type="NCBI Taxonomy" id="4615"/>
    <lineage>
        <taxon>Eukaryota</taxon>
        <taxon>Viridiplantae</taxon>
        <taxon>Streptophyta</taxon>
        <taxon>Embryophyta</taxon>
        <taxon>Tracheophyta</taxon>
        <taxon>Spermatophyta</taxon>
        <taxon>Magnoliopsida</taxon>
        <taxon>Liliopsida</taxon>
        <taxon>Poales</taxon>
        <taxon>Bromeliaceae</taxon>
        <taxon>Bromelioideae</taxon>
        <taxon>Ananas</taxon>
    </lineage>
</organism>
<dbReference type="FunFam" id="2.20.25.80:FF:000004">
    <property type="entry name" value="WRKY transcription factor 65"/>
    <property type="match status" value="1"/>
</dbReference>
<dbReference type="SMART" id="SM00774">
    <property type="entry name" value="WRKY"/>
    <property type="match status" value="1"/>
</dbReference>
<dbReference type="SUPFAM" id="SSF118290">
    <property type="entry name" value="WRKY DNA-binding domain"/>
    <property type="match status" value="1"/>
</dbReference>
<dbReference type="Pfam" id="PF03106">
    <property type="entry name" value="WRKY"/>
    <property type="match status" value="1"/>
</dbReference>
<dbReference type="InterPro" id="IPR003657">
    <property type="entry name" value="WRKY_dom"/>
</dbReference>
<dbReference type="InterPro" id="IPR018872">
    <property type="entry name" value="Zn-cluster-dom"/>
</dbReference>
<gene>
    <name evidence="7" type="ORF">ACMD2_13395</name>
</gene>
<dbReference type="Pfam" id="PF10533">
    <property type="entry name" value="Plant_zn_clust"/>
    <property type="match status" value="1"/>
</dbReference>
<sequence length="306" mass="34231">MNSTMNKEASDDITILSAAQRSINTAHHLFRCVVSQKPDRSASQELSVIARETIAEFKNLLSLLDGVTYPRDKRIRKGPLPTSNEINRAALIERWTSPSCSKNTMNYNGVQLFQKLQSQAYFAVPKCTSGMQFPGAMNQRLLFPLRRPISSSIGMNPYKTNMHLVNHCFSSSVTQGSSIGESSMLSNHKRKHNSEGGMNCTASTGGCHCFKRRKPRNRTTIRVPAFSGNFADMPPDDFSWRKYGQKPIKGSPHPRSYYKCSSLRGCPARKHVERCLHDANMLIVTYEGDHSHPRTALATSSFMVTP</sequence>
<evidence type="ECO:0000256" key="5">
    <source>
        <dbReference type="ARBA" id="ARBA00023242"/>
    </source>
</evidence>
<dbReference type="AlphaFoldDB" id="A0A199UME9"/>
<dbReference type="GO" id="GO:0003700">
    <property type="term" value="F:DNA-binding transcription factor activity"/>
    <property type="evidence" value="ECO:0007669"/>
    <property type="project" value="InterPro"/>
</dbReference>
<reference evidence="7 8" key="1">
    <citation type="journal article" date="2016" name="DNA Res.">
        <title>The draft genome of MD-2 pineapple using hybrid error correction of long reads.</title>
        <authorList>
            <person name="Redwan R.M."/>
            <person name="Saidin A."/>
            <person name="Kumar S.V."/>
        </authorList>
    </citation>
    <scope>NUCLEOTIDE SEQUENCE [LARGE SCALE GENOMIC DNA]</scope>
    <source>
        <strain evidence="8">cv. MD2</strain>
        <tissue evidence="7">Leaf</tissue>
    </source>
</reference>
<dbReference type="InterPro" id="IPR044810">
    <property type="entry name" value="WRKY_plant"/>
</dbReference>
<dbReference type="Gene3D" id="2.20.25.80">
    <property type="entry name" value="WRKY domain"/>
    <property type="match status" value="1"/>
</dbReference>
<keyword evidence="5" id="KW-0539">Nucleus</keyword>
<comment type="subcellular location">
    <subcellularLocation>
        <location evidence="1">Nucleus</location>
    </subcellularLocation>
</comment>
<evidence type="ECO:0000256" key="3">
    <source>
        <dbReference type="ARBA" id="ARBA00023125"/>
    </source>
</evidence>
<name>A0A199UME9_ANACO</name>
<dbReference type="GO" id="GO:0043565">
    <property type="term" value="F:sequence-specific DNA binding"/>
    <property type="evidence" value="ECO:0007669"/>
    <property type="project" value="InterPro"/>
</dbReference>
<dbReference type="GO" id="GO:0005634">
    <property type="term" value="C:nucleus"/>
    <property type="evidence" value="ECO:0007669"/>
    <property type="project" value="UniProtKB-SubCell"/>
</dbReference>
<evidence type="ECO:0000256" key="2">
    <source>
        <dbReference type="ARBA" id="ARBA00023015"/>
    </source>
</evidence>
<dbReference type="PROSITE" id="PS50811">
    <property type="entry name" value="WRKY"/>
    <property type="match status" value="1"/>
</dbReference>
<dbReference type="PANTHER" id="PTHR31282">
    <property type="entry name" value="WRKY TRANSCRIPTION FACTOR 21-RELATED"/>
    <property type="match status" value="1"/>
</dbReference>
<evidence type="ECO:0000313" key="8">
    <source>
        <dbReference type="Proteomes" id="UP000092600"/>
    </source>
</evidence>
<protein>
    <submittedName>
        <fullName evidence="7">Putative WRKY transcription factor 11</fullName>
    </submittedName>
</protein>
<dbReference type="Proteomes" id="UP000092600">
    <property type="component" value="Unassembled WGS sequence"/>
</dbReference>
<accession>A0A199UME9</accession>
<keyword evidence="2" id="KW-0805">Transcription regulation</keyword>
<comment type="caution">
    <text evidence="7">The sequence shown here is derived from an EMBL/GenBank/DDBJ whole genome shotgun (WGS) entry which is preliminary data.</text>
</comment>
<feature type="domain" description="WRKY" evidence="6">
    <location>
        <begin position="229"/>
        <end position="295"/>
    </location>
</feature>
<evidence type="ECO:0000256" key="4">
    <source>
        <dbReference type="ARBA" id="ARBA00023163"/>
    </source>
</evidence>
<keyword evidence="3" id="KW-0238">DNA-binding</keyword>
<evidence type="ECO:0000256" key="1">
    <source>
        <dbReference type="ARBA" id="ARBA00004123"/>
    </source>
</evidence>
<dbReference type="EMBL" id="LSRQ01006609">
    <property type="protein sequence ID" value="OAY65923.1"/>
    <property type="molecule type" value="Genomic_DNA"/>
</dbReference>
<keyword evidence="4" id="KW-0804">Transcription</keyword>
<evidence type="ECO:0000259" key="6">
    <source>
        <dbReference type="PROSITE" id="PS50811"/>
    </source>
</evidence>
<evidence type="ECO:0000313" key="7">
    <source>
        <dbReference type="EMBL" id="OAY65923.1"/>
    </source>
</evidence>
<dbReference type="InterPro" id="IPR036576">
    <property type="entry name" value="WRKY_dom_sf"/>
</dbReference>
<proteinExistence type="predicted"/>